<sequence length="220" mass="24027">MTAHVQQIRQQQRELLAELDKQRIDHAQRALQLVADPTDPDLIEAVEASVARIEALQKRLALFEAAISGAHVKDAQDAEAARLSFAVEARERAKGLCVKREAVAGQIDKTIAVLGKQLAEFNDLSAQISRAAHDCTKSITDKDDRFRLQKLHQTASLARAGIDHSLGVALVAAHVGDALAEGRPDPLGMFKRAEAKPLAECLNYRQDKLLAHLDAQLRGV</sequence>
<gene>
    <name evidence="1" type="ORF">CXK94_08360</name>
</gene>
<evidence type="ECO:0000313" key="2">
    <source>
        <dbReference type="Proteomes" id="UP000236023"/>
    </source>
</evidence>
<reference evidence="1 2" key="1">
    <citation type="submission" date="2018-01" db="EMBL/GenBank/DDBJ databases">
        <title>Denitrification phenotypes of diverse strains of Pseudomonas stutzeri.</title>
        <authorList>
            <person name="Milligan D.A."/>
            <person name="Bergaust L."/>
            <person name="Bakken L.R."/>
            <person name="Frostegard A."/>
        </authorList>
    </citation>
    <scope>NUCLEOTIDE SEQUENCE [LARGE SCALE GENOMIC DNA]</scope>
    <source>
        <strain evidence="1 2">24a75</strain>
    </source>
</reference>
<accession>A0A2N8T661</accession>
<dbReference type="AlphaFoldDB" id="A0A2N8T661"/>
<proteinExistence type="predicted"/>
<organism evidence="1 2">
    <name type="scientific">Stutzerimonas stutzeri</name>
    <name type="common">Pseudomonas stutzeri</name>
    <dbReference type="NCBI Taxonomy" id="316"/>
    <lineage>
        <taxon>Bacteria</taxon>
        <taxon>Pseudomonadati</taxon>
        <taxon>Pseudomonadota</taxon>
        <taxon>Gammaproteobacteria</taxon>
        <taxon>Pseudomonadales</taxon>
        <taxon>Pseudomonadaceae</taxon>
        <taxon>Stutzerimonas</taxon>
    </lineage>
</organism>
<dbReference type="RefSeq" id="WP_102893962.1">
    <property type="nucleotide sequence ID" value="NZ_JAMOHU010000023.1"/>
</dbReference>
<name>A0A2N8T661_STUST</name>
<comment type="caution">
    <text evidence="1">The sequence shown here is derived from an EMBL/GenBank/DDBJ whole genome shotgun (WGS) entry which is preliminary data.</text>
</comment>
<dbReference type="EMBL" id="POUT01000003">
    <property type="protein sequence ID" value="PNG10192.1"/>
    <property type="molecule type" value="Genomic_DNA"/>
</dbReference>
<protein>
    <submittedName>
        <fullName evidence="1">Uncharacterized protein</fullName>
    </submittedName>
</protein>
<evidence type="ECO:0000313" key="1">
    <source>
        <dbReference type="EMBL" id="PNG10192.1"/>
    </source>
</evidence>
<dbReference type="Proteomes" id="UP000236023">
    <property type="component" value="Unassembled WGS sequence"/>
</dbReference>